<keyword evidence="1" id="KW-0813">Transport</keyword>
<dbReference type="InterPro" id="IPR027417">
    <property type="entry name" value="P-loop_NTPase"/>
</dbReference>
<dbReference type="HOGENOM" id="CLU_000604_1_22_12"/>
<dbReference type="PANTHER" id="PTHR42788:SF20">
    <property type="entry name" value="ABC TRANSPORTER ATP-BINDING PROTEIN"/>
    <property type="match status" value="1"/>
</dbReference>
<organism evidence="5 6">
    <name type="scientific">Sphaerochaeta pleomorpha (strain ATCC BAA-1885 / DSM 22778 / Grapes)</name>
    <dbReference type="NCBI Taxonomy" id="158190"/>
    <lineage>
        <taxon>Bacteria</taxon>
        <taxon>Pseudomonadati</taxon>
        <taxon>Spirochaetota</taxon>
        <taxon>Spirochaetia</taxon>
        <taxon>Spirochaetales</taxon>
        <taxon>Sphaerochaetaceae</taxon>
        <taxon>Sphaerochaeta</taxon>
    </lineage>
</organism>
<dbReference type="STRING" id="158190.SpiGrapes_0815"/>
<dbReference type="KEGG" id="sgp:SpiGrapes_0815"/>
<dbReference type="InterPro" id="IPR050166">
    <property type="entry name" value="ABC_transporter_ATP-bind"/>
</dbReference>
<proteinExistence type="predicted"/>
<dbReference type="InterPro" id="IPR003593">
    <property type="entry name" value="AAA+_ATPase"/>
</dbReference>
<gene>
    <name evidence="5" type="ordered locus">SpiGrapes_0815</name>
</gene>
<sequence>MVEIRDVSFSYRQGKSSVNLFSSCTHTFEKGQVHAIIGHSGCGKTTLLYLLSGLLQPEAGSLSFDGNDLLDRQSNRAIILQDFGLLPWKRVYDNIALGLRLKQVPQELIAEKVMRIMGEIGIASLSRSFPTQLSGGEKQRCAIARAVVTEPDLLLMDEPFSALDAMNRENMQELLLKIQRRHGMTCIMVTHSIEEAVYLSDSIHVMERDKQGSSVFLPTIENNHQKRDDYRKSPSYFETCVQLRKLLERGNAQ</sequence>
<dbReference type="Gene3D" id="3.40.50.300">
    <property type="entry name" value="P-loop containing nucleotide triphosphate hydrolases"/>
    <property type="match status" value="1"/>
</dbReference>
<dbReference type="GO" id="GO:0016887">
    <property type="term" value="F:ATP hydrolysis activity"/>
    <property type="evidence" value="ECO:0007669"/>
    <property type="project" value="InterPro"/>
</dbReference>
<feature type="domain" description="ABC transporter" evidence="4">
    <location>
        <begin position="2"/>
        <end position="233"/>
    </location>
</feature>
<name>G8QQ66_SPHPG</name>
<evidence type="ECO:0000256" key="2">
    <source>
        <dbReference type="ARBA" id="ARBA00022741"/>
    </source>
</evidence>
<evidence type="ECO:0000313" key="5">
    <source>
        <dbReference type="EMBL" id="AEV28643.1"/>
    </source>
</evidence>
<dbReference type="GO" id="GO:0005524">
    <property type="term" value="F:ATP binding"/>
    <property type="evidence" value="ECO:0007669"/>
    <property type="project" value="UniProtKB-KW"/>
</dbReference>
<keyword evidence="3" id="KW-0067">ATP-binding</keyword>
<dbReference type="RefSeq" id="WP_014269492.1">
    <property type="nucleotide sequence ID" value="NC_016633.1"/>
</dbReference>
<dbReference type="PROSITE" id="PS50893">
    <property type="entry name" value="ABC_TRANSPORTER_2"/>
    <property type="match status" value="1"/>
</dbReference>
<dbReference type="AlphaFoldDB" id="G8QQ66"/>
<reference evidence="5 6" key="1">
    <citation type="submission" date="2011-11" db="EMBL/GenBank/DDBJ databases">
        <title>Complete sequence of Spirochaeta sp. grapes.</title>
        <authorList>
            <consortium name="US DOE Joint Genome Institute"/>
            <person name="Lucas S."/>
            <person name="Han J."/>
            <person name="Lapidus A."/>
            <person name="Cheng J.-F."/>
            <person name="Goodwin L."/>
            <person name="Pitluck S."/>
            <person name="Peters L."/>
            <person name="Ovchinnikova G."/>
            <person name="Munk A.C."/>
            <person name="Detter J.C."/>
            <person name="Han C."/>
            <person name="Tapia R."/>
            <person name="Land M."/>
            <person name="Hauser L."/>
            <person name="Kyrpides N."/>
            <person name="Ivanova N."/>
            <person name="Pagani I."/>
            <person name="Ritalahtilisa K."/>
            <person name="Loeffler F."/>
            <person name="Woyke T."/>
        </authorList>
    </citation>
    <scope>NUCLEOTIDE SEQUENCE [LARGE SCALE GENOMIC DNA]</scope>
    <source>
        <strain evidence="6">ATCC BAA-1885 / DSM 22778 / Grapes</strain>
    </source>
</reference>
<dbReference type="SMART" id="SM00382">
    <property type="entry name" value="AAA"/>
    <property type="match status" value="1"/>
</dbReference>
<protein>
    <submittedName>
        <fullName evidence="5">ABC-type nitrate/sulfonate/bicarbonate transport system, ATPase component</fullName>
    </submittedName>
</protein>
<dbReference type="InterPro" id="IPR003439">
    <property type="entry name" value="ABC_transporter-like_ATP-bd"/>
</dbReference>
<evidence type="ECO:0000256" key="1">
    <source>
        <dbReference type="ARBA" id="ARBA00022448"/>
    </source>
</evidence>
<dbReference type="eggNOG" id="COG1116">
    <property type="taxonomic scope" value="Bacteria"/>
</dbReference>
<evidence type="ECO:0000259" key="4">
    <source>
        <dbReference type="PROSITE" id="PS50893"/>
    </source>
</evidence>
<dbReference type="OrthoDB" id="9801958at2"/>
<dbReference type="PANTHER" id="PTHR42788">
    <property type="entry name" value="TAURINE IMPORT ATP-BINDING PROTEIN-RELATED"/>
    <property type="match status" value="1"/>
</dbReference>
<dbReference type="SUPFAM" id="SSF52540">
    <property type="entry name" value="P-loop containing nucleoside triphosphate hydrolases"/>
    <property type="match status" value="1"/>
</dbReference>
<dbReference type="Pfam" id="PF00005">
    <property type="entry name" value="ABC_tran"/>
    <property type="match status" value="1"/>
</dbReference>
<accession>G8QQ66</accession>
<evidence type="ECO:0000256" key="3">
    <source>
        <dbReference type="ARBA" id="ARBA00022840"/>
    </source>
</evidence>
<keyword evidence="2" id="KW-0547">Nucleotide-binding</keyword>
<dbReference type="Proteomes" id="UP000005632">
    <property type="component" value="Chromosome"/>
</dbReference>
<dbReference type="EMBL" id="CP003155">
    <property type="protein sequence ID" value="AEV28643.1"/>
    <property type="molecule type" value="Genomic_DNA"/>
</dbReference>
<keyword evidence="6" id="KW-1185">Reference proteome</keyword>
<evidence type="ECO:0000313" key="6">
    <source>
        <dbReference type="Proteomes" id="UP000005632"/>
    </source>
</evidence>